<gene>
    <name evidence="3" type="ORF">NMN56_036465</name>
</gene>
<sequence length="143" mass="16152">MRMMIEGFERAMERWAANVWTFVRGPRHKPMEVVAVLRKECDDNAMIVGHGRTLVPNLFTIELPHETHRRLDVHSAELAPQLAAQVRRHAAERRYTFAGPVTVRLHPAGDPGGSRYRVRSHVEARPSATPPAELTQVLPLPTP</sequence>
<feature type="region of interest" description="Disordered" evidence="1">
    <location>
        <begin position="122"/>
        <end position="143"/>
    </location>
</feature>
<keyword evidence="4" id="KW-1185">Reference proteome</keyword>
<evidence type="ECO:0000313" key="4">
    <source>
        <dbReference type="Proteomes" id="UP001214441"/>
    </source>
</evidence>
<evidence type="ECO:0000256" key="1">
    <source>
        <dbReference type="SAM" id="MobiDB-lite"/>
    </source>
</evidence>
<evidence type="ECO:0000313" key="3">
    <source>
        <dbReference type="EMBL" id="MDJ1137351.1"/>
    </source>
</evidence>
<protein>
    <submittedName>
        <fullName evidence="3">DUF3662 domain-containing protein</fullName>
    </submittedName>
</protein>
<dbReference type="Pfam" id="PF12401">
    <property type="entry name" value="FhaA_N"/>
    <property type="match status" value="1"/>
</dbReference>
<reference evidence="3 4" key="1">
    <citation type="submission" date="2023-05" db="EMBL/GenBank/DDBJ databases">
        <title>Streptantibioticus silvisoli sp. nov., acidotolerant actinomycetes 1 from pine litter.</title>
        <authorList>
            <person name="Swiecimska M."/>
            <person name="Golinska P."/>
            <person name="Sangal V."/>
            <person name="Wachnowicz B."/>
            <person name="Goodfellow M."/>
        </authorList>
    </citation>
    <scope>NUCLEOTIDE SEQUENCE [LARGE SCALE GENOMIC DNA]</scope>
    <source>
        <strain evidence="3 4">DSM 42109</strain>
    </source>
</reference>
<dbReference type="EMBL" id="JANCPR020000056">
    <property type="protein sequence ID" value="MDJ1137351.1"/>
    <property type="molecule type" value="Genomic_DNA"/>
</dbReference>
<dbReference type="InterPro" id="IPR022128">
    <property type="entry name" value="FhaA_N"/>
</dbReference>
<dbReference type="InterPro" id="IPR042287">
    <property type="entry name" value="FhaA_N_sf"/>
</dbReference>
<comment type="caution">
    <text evidence="3">The sequence shown here is derived from an EMBL/GenBank/DDBJ whole genome shotgun (WGS) entry which is preliminary data.</text>
</comment>
<dbReference type="Proteomes" id="UP001214441">
    <property type="component" value="Unassembled WGS sequence"/>
</dbReference>
<organism evidence="3 4">
    <name type="scientific">Streptomyces iconiensis</name>
    <dbReference type="NCBI Taxonomy" id="1384038"/>
    <lineage>
        <taxon>Bacteria</taxon>
        <taxon>Bacillati</taxon>
        <taxon>Actinomycetota</taxon>
        <taxon>Actinomycetes</taxon>
        <taxon>Kitasatosporales</taxon>
        <taxon>Streptomycetaceae</taxon>
        <taxon>Streptomyces</taxon>
    </lineage>
</organism>
<dbReference type="Gene3D" id="3.30.2320.60">
    <property type="entry name" value="FhaA, phosphopeptide-binding domain (DUF3662)"/>
    <property type="match status" value="1"/>
</dbReference>
<name>A0ABT7A961_9ACTN</name>
<dbReference type="RefSeq" id="WP_274046694.1">
    <property type="nucleotide sequence ID" value="NZ_JANCPR020000056.1"/>
</dbReference>
<feature type="domain" description="FhaA N-terminal" evidence="2">
    <location>
        <begin position="7"/>
        <end position="107"/>
    </location>
</feature>
<evidence type="ECO:0000259" key="2">
    <source>
        <dbReference type="Pfam" id="PF12401"/>
    </source>
</evidence>
<proteinExistence type="predicted"/>
<accession>A0ABT7A961</accession>